<reference evidence="3" key="1">
    <citation type="journal article" date="2019" name="Int. J. Syst. Evol. Microbiol.">
        <title>The Global Catalogue of Microorganisms (GCM) 10K type strain sequencing project: providing services to taxonomists for standard genome sequencing and annotation.</title>
        <authorList>
            <consortium name="The Broad Institute Genomics Platform"/>
            <consortium name="The Broad Institute Genome Sequencing Center for Infectious Disease"/>
            <person name="Wu L."/>
            <person name="Ma J."/>
        </authorList>
    </citation>
    <scope>NUCLEOTIDE SEQUENCE [LARGE SCALE GENOMIC DNA]</scope>
    <source>
        <strain evidence="3">CECT 7956</strain>
    </source>
</reference>
<dbReference type="InterPro" id="IPR036938">
    <property type="entry name" value="PAP2/HPO_sf"/>
</dbReference>
<name>A0ABV7YSP8_9BACT</name>
<evidence type="ECO:0000259" key="1">
    <source>
        <dbReference type="SMART" id="SM00014"/>
    </source>
</evidence>
<dbReference type="SUPFAM" id="SSF48317">
    <property type="entry name" value="Acid phosphatase/Vanadium-dependent haloperoxidase"/>
    <property type="match status" value="1"/>
</dbReference>
<accession>A0ABV7YSP8</accession>
<organism evidence="2 3">
    <name type="scientific">Lacihabitans lacunae</name>
    <dbReference type="NCBI Taxonomy" id="1028214"/>
    <lineage>
        <taxon>Bacteria</taxon>
        <taxon>Pseudomonadati</taxon>
        <taxon>Bacteroidota</taxon>
        <taxon>Cytophagia</taxon>
        <taxon>Cytophagales</taxon>
        <taxon>Leadbetterellaceae</taxon>
        <taxon>Lacihabitans</taxon>
    </lineage>
</organism>
<dbReference type="PANTHER" id="PTHR14969">
    <property type="entry name" value="SPHINGOSINE-1-PHOSPHATE PHOSPHOHYDROLASE"/>
    <property type="match status" value="1"/>
</dbReference>
<evidence type="ECO:0000313" key="3">
    <source>
        <dbReference type="Proteomes" id="UP001595616"/>
    </source>
</evidence>
<dbReference type="Proteomes" id="UP001595616">
    <property type="component" value="Unassembled WGS sequence"/>
</dbReference>
<dbReference type="RefSeq" id="WP_379834935.1">
    <property type="nucleotide sequence ID" value="NZ_JBHRYQ010000001.1"/>
</dbReference>
<evidence type="ECO:0000313" key="2">
    <source>
        <dbReference type="EMBL" id="MFC3809629.1"/>
    </source>
</evidence>
<protein>
    <submittedName>
        <fullName evidence="2">Phosphatase PAP2 family protein</fullName>
    </submittedName>
</protein>
<sequence length="207" mass="22834">MKRLFISVFFICFAFPGNCQLKNADINFLKYINTHRNENLDKSFQFLSNTSDFVAIGEPLVLLGVGFYKNDAYLKKQGVNAAVATLGTYSLGYIVKKSVNRNRPYQTYPEIEHYETKLGSSFPSGSTSLAFSAATSISLSYPKWQVIAPAAVYAVGVGYSRLHLGAHYPSDVLAGAILGSGSAVISRYLNGLLLKQYRKKQISKNSF</sequence>
<dbReference type="PANTHER" id="PTHR14969:SF13">
    <property type="entry name" value="AT30094P"/>
    <property type="match status" value="1"/>
</dbReference>
<dbReference type="SMART" id="SM00014">
    <property type="entry name" value="acidPPc"/>
    <property type="match status" value="1"/>
</dbReference>
<dbReference type="InterPro" id="IPR000326">
    <property type="entry name" value="PAP2/HPO"/>
</dbReference>
<feature type="domain" description="Phosphatidic acid phosphatase type 2/haloperoxidase" evidence="1">
    <location>
        <begin position="76"/>
        <end position="187"/>
    </location>
</feature>
<gene>
    <name evidence="2" type="ORF">ACFOOI_03100</name>
</gene>
<dbReference type="CDD" id="cd03392">
    <property type="entry name" value="PAP2_like_2"/>
    <property type="match status" value="1"/>
</dbReference>
<keyword evidence="3" id="KW-1185">Reference proteome</keyword>
<dbReference type="Pfam" id="PF01569">
    <property type="entry name" value="PAP2"/>
    <property type="match status" value="1"/>
</dbReference>
<comment type="caution">
    <text evidence="2">The sequence shown here is derived from an EMBL/GenBank/DDBJ whole genome shotgun (WGS) entry which is preliminary data.</text>
</comment>
<proteinExistence type="predicted"/>
<dbReference type="Gene3D" id="1.20.144.10">
    <property type="entry name" value="Phosphatidic acid phosphatase type 2/haloperoxidase"/>
    <property type="match status" value="1"/>
</dbReference>
<dbReference type="EMBL" id="JBHRYQ010000001">
    <property type="protein sequence ID" value="MFC3809629.1"/>
    <property type="molecule type" value="Genomic_DNA"/>
</dbReference>